<dbReference type="Proteomes" id="UP000092730">
    <property type="component" value="Chromosome 1"/>
</dbReference>
<evidence type="ECO:0000256" key="1">
    <source>
        <dbReference type="SAM" id="MobiDB-lite"/>
    </source>
</evidence>
<evidence type="ECO:0000256" key="2">
    <source>
        <dbReference type="SAM" id="Phobius"/>
    </source>
</evidence>
<feature type="compositionally biased region" description="Polar residues" evidence="1">
    <location>
        <begin position="277"/>
        <end position="303"/>
    </location>
</feature>
<dbReference type="EMBL" id="CP144541">
    <property type="protein sequence ID" value="WVW79577.1"/>
    <property type="molecule type" value="Genomic_DNA"/>
</dbReference>
<feature type="transmembrane region" description="Helical" evidence="2">
    <location>
        <begin position="170"/>
        <end position="192"/>
    </location>
</feature>
<reference evidence="3" key="3">
    <citation type="submission" date="2014-01" db="EMBL/GenBank/DDBJ databases">
        <title>Evolution of pathogenesis and genome organization in the Tremellales.</title>
        <authorList>
            <person name="Cuomo C."/>
            <person name="Litvintseva A."/>
            <person name="Heitman J."/>
            <person name="Chen Y."/>
            <person name="Sun S."/>
            <person name="Springer D."/>
            <person name="Dromer F."/>
            <person name="Young S."/>
            <person name="Zeng Q."/>
            <person name="Chapman S."/>
            <person name="Gujja S."/>
            <person name="Saif S."/>
            <person name="Birren B."/>
        </authorList>
    </citation>
    <scope>NUCLEOTIDE SEQUENCE</scope>
    <source>
        <strain evidence="3">CBS 10118</strain>
    </source>
</reference>
<keyword evidence="2" id="KW-1133">Transmembrane helix</keyword>
<feature type="region of interest" description="Disordered" evidence="1">
    <location>
        <begin position="96"/>
        <end position="169"/>
    </location>
</feature>
<feature type="compositionally biased region" description="Basic residues" evidence="1">
    <location>
        <begin position="373"/>
        <end position="389"/>
    </location>
</feature>
<dbReference type="EMBL" id="KI894018">
    <property type="protein sequence ID" value="OCF28742.1"/>
    <property type="molecule type" value="Genomic_DNA"/>
</dbReference>
<feature type="compositionally biased region" description="Low complexity" evidence="1">
    <location>
        <begin position="346"/>
        <end position="372"/>
    </location>
</feature>
<feature type="compositionally biased region" description="Basic residues" evidence="1">
    <location>
        <begin position="20"/>
        <end position="31"/>
    </location>
</feature>
<dbReference type="AlphaFoldDB" id="A0A1B9GCJ8"/>
<proteinExistence type="predicted"/>
<feature type="region of interest" description="Disordered" evidence="1">
    <location>
        <begin position="509"/>
        <end position="645"/>
    </location>
</feature>
<protein>
    <submittedName>
        <fullName evidence="3">Uncharacterized protein</fullName>
    </submittedName>
</protein>
<feature type="compositionally biased region" description="Basic and acidic residues" evidence="1">
    <location>
        <begin position="325"/>
        <end position="338"/>
    </location>
</feature>
<organism evidence="3">
    <name type="scientific">Kwoniella bestiolae CBS 10118</name>
    <dbReference type="NCBI Taxonomy" id="1296100"/>
    <lineage>
        <taxon>Eukaryota</taxon>
        <taxon>Fungi</taxon>
        <taxon>Dikarya</taxon>
        <taxon>Basidiomycota</taxon>
        <taxon>Agaricomycotina</taxon>
        <taxon>Tremellomycetes</taxon>
        <taxon>Tremellales</taxon>
        <taxon>Cryptococcaceae</taxon>
        <taxon>Kwoniella</taxon>
    </lineage>
</organism>
<feature type="compositionally biased region" description="Basic and acidic residues" evidence="1">
    <location>
        <begin position="66"/>
        <end position="83"/>
    </location>
</feature>
<feature type="compositionally biased region" description="Polar residues" evidence="1">
    <location>
        <begin position="240"/>
        <end position="249"/>
    </location>
</feature>
<feature type="region of interest" description="Disordered" evidence="1">
    <location>
        <begin position="419"/>
        <end position="494"/>
    </location>
</feature>
<gene>
    <name evidence="3" type="ORF">I302_00231</name>
    <name evidence="4" type="ORF">I302_101546</name>
</gene>
<feature type="compositionally biased region" description="Polar residues" evidence="1">
    <location>
        <begin position="423"/>
        <end position="464"/>
    </location>
</feature>
<reference evidence="4" key="4">
    <citation type="submission" date="2024-02" db="EMBL/GenBank/DDBJ databases">
        <title>Comparative genomics of Cryptococcus and Kwoniella reveals pathogenesis evolution and contrasting modes of karyotype evolution via chromosome fusion or intercentromeric recombination.</title>
        <authorList>
            <person name="Coelho M.A."/>
            <person name="David-Palma M."/>
            <person name="Shea T."/>
            <person name="Bowers K."/>
            <person name="McGinley-Smith S."/>
            <person name="Mohammad A.W."/>
            <person name="Gnirke A."/>
            <person name="Yurkov A.M."/>
            <person name="Nowrousian M."/>
            <person name="Sun S."/>
            <person name="Cuomo C.A."/>
            <person name="Heitman J."/>
        </authorList>
    </citation>
    <scope>NUCLEOTIDE SEQUENCE</scope>
    <source>
        <strain evidence="4">CBS 10118</strain>
    </source>
</reference>
<reference evidence="3" key="1">
    <citation type="submission" date="2013-07" db="EMBL/GenBank/DDBJ databases">
        <title>The Genome Sequence of Cryptococcus bestiolae CBS10118.</title>
        <authorList>
            <consortium name="The Broad Institute Genome Sequencing Platform"/>
            <person name="Cuomo C."/>
            <person name="Litvintseva A."/>
            <person name="Chen Y."/>
            <person name="Heitman J."/>
            <person name="Sun S."/>
            <person name="Springer D."/>
            <person name="Dromer F."/>
            <person name="Young S.K."/>
            <person name="Zeng Q."/>
            <person name="Gargeya S."/>
            <person name="Fitzgerald M."/>
            <person name="Abouelleil A."/>
            <person name="Alvarado L."/>
            <person name="Berlin A.M."/>
            <person name="Chapman S.B."/>
            <person name="Dewar J."/>
            <person name="Goldberg J."/>
            <person name="Griggs A."/>
            <person name="Gujja S."/>
            <person name="Hansen M."/>
            <person name="Howarth C."/>
            <person name="Imamovic A."/>
            <person name="Larimer J."/>
            <person name="McCowan C."/>
            <person name="Murphy C."/>
            <person name="Pearson M."/>
            <person name="Priest M."/>
            <person name="Roberts A."/>
            <person name="Saif S."/>
            <person name="Shea T."/>
            <person name="Sykes S."/>
            <person name="Wortman J."/>
            <person name="Nusbaum C."/>
            <person name="Birren B."/>
        </authorList>
    </citation>
    <scope>NUCLEOTIDE SEQUENCE [LARGE SCALE GENOMIC DNA]</scope>
    <source>
        <strain evidence="3">CBS 10118</strain>
    </source>
</reference>
<dbReference type="OrthoDB" id="2565391at2759"/>
<feature type="compositionally biased region" description="Low complexity" evidence="1">
    <location>
        <begin position="515"/>
        <end position="524"/>
    </location>
</feature>
<keyword evidence="2" id="KW-0472">Membrane</keyword>
<sequence length="645" mass="69659">MSSSPNQGAADPGPSTSSHQRQHQRPARTTRSHSFPSLTHWIGTPEGGLKRNWIPSTSPGGAIICLEDKKGVGRVDKGKGKDVGVEEGLSQLYVTHEKHEASSSPIPPNQRRRSPFKKNLIIPPTPREVTRDQDPEQTIPINSPTKSILSTVERTKDQNQNQRNSWGSGLFGSVVTAGVFGAALGLTAYRLLANQPSPTLAQFQDGPARGEQGGDGQAGRIGEEQEEADHKGDDEEGPTSKLQEGQQQEGRALGVPTRPTEDARHVNQDRHEPQIAEASTTAALENAIANPTITPYVSPSQGQEEPVEIAQQPISNLPPPPAYEETERTRRGSRIKEWEDIDDHLLTPSSSSVSTLRSKPSMYLSPSPSPSAKAKRRRAPQPRMRRSKSSRNAWLFHHPLSDSRSLPSIEIYHPSLSDDEIRSSGSTDIMSCVNSPVGQFSASHPTSSSDNTQKMELASNSQAENEVVASAIIADGEAADDEEDDKDTNEMISRLDSMSIQLAALIEEGKKALETTPGLGTTPGWEDELESEGGRDLFTPSPSPSPGPVSGHNHKSNGGEISIGDISENRTEKKLRRKSQIPMRVGSDIHLKHSSSSSSKLDLDLGEGSSHRKVGSSGEIEGIHQRSKIPVMSKSRSMVAGLNAI</sequence>
<accession>A0A1B9GCJ8</accession>
<name>A0A1B9GCJ8_9TREE</name>
<feature type="region of interest" description="Disordered" evidence="1">
    <location>
        <begin position="200"/>
        <end position="399"/>
    </location>
</feature>
<feature type="compositionally biased region" description="Polar residues" evidence="1">
    <location>
        <begin position="139"/>
        <end position="167"/>
    </location>
</feature>
<dbReference type="KEGG" id="kbi:30204630"/>
<evidence type="ECO:0000313" key="3">
    <source>
        <dbReference type="EMBL" id="OCF28742.1"/>
    </source>
</evidence>
<evidence type="ECO:0000313" key="5">
    <source>
        <dbReference type="Proteomes" id="UP000092730"/>
    </source>
</evidence>
<reference evidence="4" key="2">
    <citation type="submission" date="2013-07" db="EMBL/GenBank/DDBJ databases">
        <authorList>
            <consortium name="The Broad Institute Genome Sequencing Platform"/>
            <person name="Cuomo C."/>
            <person name="Litvintseva A."/>
            <person name="Chen Y."/>
            <person name="Heitman J."/>
            <person name="Sun S."/>
            <person name="Springer D."/>
            <person name="Dromer F."/>
            <person name="Young S.K."/>
            <person name="Zeng Q."/>
            <person name="Gargeya S."/>
            <person name="Fitzgerald M."/>
            <person name="Abouelleil A."/>
            <person name="Alvarado L."/>
            <person name="Berlin A.M."/>
            <person name="Chapman S.B."/>
            <person name="Dewar J."/>
            <person name="Goldberg J."/>
            <person name="Griggs A."/>
            <person name="Gujja S."/>
            <person name="Hansen M."/>
            <person name="Howarth C."/>
            <person name="Imamovic A."/>
            <person name="Larimer J."/>
            <person name="McCowan C."/>
            <person name="Murphy C."/>
            <person name="Pearson M."/>
            <person name="Priest M."/>
            <person name="Roberts A."/>
            <person name="Saif S."/>
            <person name="Shea T."/>
            <person name="Sykes S."/>
            <person name="Wortman J."/>
            <person name="Nusbaum C."/>
            <person name="Birren B."/>
        </authorList>
    </citation>
    <scope>NUCLEOTIDE SEQUENCE</scope>
    <source>
        <strain evidence="4">CBS 10118</strain>
    </source>
</reference>
<feature type="region of interest" description="Disordered" evidence="1">
    <location>
        <begin position="1"/>
        <end position="83"/>
    </location>
</feature>
<dbReference type="GeneID" id="30204630"/>
<dbReference type="RefSeq" id="XP_019049812.1">
    <property type="nucleotide sequence ID" value="XM_019186934.1"/>
</dbReference>
<dbReference type="VEuPathDB" id="FungiDB:I302_00231"/>
<feature type="compositionally biased region" description="Basic and acidic residues" evidence="1">
    <location>
        <begin position="259"/>
        <end position="274"/>
    </location>
</feature>
<keyword evidence="2" id="KW-0812">Transmembrane</keyword>
<evidence type="ECO:0000313" key="4">
    <source>
        <dbReference type="EMBL" id="WVW79577.1"/>
    </source>
</evidence>
<keyword evidence="5" id="KW-1185">Reference proteome</keyword>
<feature type="compositionally biased region" description="Acidic residues" evidence="1">
    <location>
        <begin position="477"/>
        <end position="487"/>
    </location>
</feature>